<comment type="subcellular location">
    <subcellularLocation>
        <location evidence="1">Membrane</location>
    </subcellularLocation>
</comment>
<feature type="transmembrane region" description="Helical" evidence="5">
    <location>
        <begin position="128"/>
        <end position="149"/>
    </location>
</feature>
<evidence type="ECO:0000256" key="3">
    <source>
        <dbReference type="ARBA" id="ARBA00022989"/>
    </source>
</evidence>
<protein>
    <recommendedName>
        <fullName evidence="6">Fatty acid hydroxylase domain-containing protein</fullName>
    </recommendedName>
</protein>
<evidence type="ECO:0000313" key="7">
    <source>
        <dbReference type="EMBL" id="GMI58543.1"/>
    </source>
</evidence>
<feature type="transmembrane region" description="Helical" evidence="5">
    <location>
        <begin position="161"/>
        <end position="178"/>
    </location>
</feature>
<feature type="domain" description="Fatty acid hydroxylase" evidence="6">
    <location>
        <begin position="94"/>
        <end position="222"/>
    </location>
</feature>
<evidence type="ECO:0000256" key="1">
    <source>
        <dbReference type="ARBA" id="ARBA00004370"/>
    </source>
</evidence>
<reference evidence="7 8" key="1">
    <citation type="journal article" date="2023" name="Commun. Biol.">
        <title>Genome analysis of Parmales, the sister group of diatoms, reveals the evolutionary specialization of diatoms from phago-mixotrophs to photoautotrophs.</title>
        <authorList>
            <person name="Ban H."/>
            <person name="Sato S."/>
            <person name="Yoshikawa S."/>
            <person name="Yamada K."/>
            <person name="Nakamura Y."/>
            <person name="Ichinomiya M."/>
            <person name="Sato N."/>
            <person name="Blanc-Mathieu R."/>
            <person name="Endo H."/>
            <person name="Kuwata A."/>
            <person name="Ogata H."/>
        </authorList>
    </citation>
    <scope>NUCLEOTIDE SEQUENCE [LARGE SCALE GENOMIC DNA]</scope>
</reference>
<sequence length="229" mass="25618">MLEASLAPPLLSRAFSWENDGSWISALTLALTIALELWCLRAVLELSARRPWLYAQAVALNLLNNCLLGPLAYEFVQRFLSPPLPPLQRAISTCLVLLGHAVGYYAAHRLMHTRAMYWIHTFHHKFHMVIPSAANAVSLAEFTIAYMAPFVLGCALLQPDRASLFMAVSFISLNNLLIHTPKLEQLSTLLPWWAVSTADHANHHRKQTTHYAAPTISVDRLLAAVFDKN</sequence>
<evidence type="ECO:0000256" key="2">
    <source>
        <dbReference type="ARBA" id="ARBA00022692"/>
    </source>
</evidence>
<proteinExistence type="predicted"/>
<dbReference type="Proteomes" id="UP001165060">
    <property type="component" value="Unassembled WGS sequence"/>
</dbReference>
<dbReference type="PANTHER" id="PTHR11863">
    <property type="entry name" value="STEROL DESATURASE"/>
    <property type="match status" value="1"/>
</dbReference>
<comment type="caution">
    <text evidence="7">The sequence shown here is derived from an EMBL/GenBank/DDBJ whole genome shotgun (WGS) entry which is preliminary data.</text>
</comment>
<keyword evidence="2 5" id="KW-0812">Transmembrane</keyword>
<feature type="transmembrane region" description="Helical" evidence="5">
    <location>
        <begin position="87"/>
        <end position="107"/>
    </location>
</feature>
<organism evidence="7 8">
    <name type="scientific">Tetraparma gracilis</name>
    <dbReference type="NCBI Taxonomy" id="2962635"/>
    <lineage>
        <taxon>Eukaryota</taxon>
        <taxon>Sar</taxon>
        <taxon>Stramenopiles</taxon>
        <taxon>Ochrophyta</taxon>
        <taxon>Bolidophyceae</taxon>
        <taxon>Parmales</taxon>
        <taxon>Triparmaceae</taxon>
        <taxon>Tetraparma</taxon>
    </lineage>
</organism>
<name>A0ABQ6NF59_9STRA</name>
<accession>A0ABQ6NF59</accession>
<feature type="transmembrane region" description="Helical" evidence="5">
    <location>
        <begin position="20"/>
        <end position="40"/>
    </location>
</feature>
<dbReference type="InterPro" id="IPR050307">
    <property type="entry name" value="Sterol_Desaturase_Related"/>
</dbReference>
<dbReference type="Pfam" id="PF04116">
    <property type="entry name" value="FA_hydroxylase"/>
    <property type="match status" value="1"/>
</dbReference>
<keyword evidence="3 5" id="KW-1133">Transmembrane helix</keyword>
<gene>
    <name evidence="7" type="ORF">TeGR_g12897</name>
</gene>
<evidence type="ECO:0000256" key="4">
    <source>
        <dbReference type="ARBA" id="ARBA00023136"/>
    </source>
</evidence>
<evidence type="ECO:0000313" key="8">
    <source>
        <dbReference type="Proteomes" id="UP001165060"/>
    </source>
</evidence>
<evidence type="ECO:0000259" key="6">
    <source>
        <dbReference type="Pfam" id="PF04116"/>
    </source>
</evidence>
<evidence type="ECO:0000256" key="5">
    <source>
        <dbReference type="SAM" id="Phobius"/>
    </source>
</evidence>
<dbReference type="EMBL" id="BRYB01006475">
    <property type="protein sequence ID" value="GMI58543.1"/>
    <property type="molecule type" value="Genomic_DNA"/>
</dbReference>
<keyword evidence="8" id="KW-1185">Reference proteome</keyword>
<keyword evidence="4 5" id="KW-0472">Membrane</keyword>
<feature type="transmembrane region" description="Helical" evidence="5">
    <location>
        <begin position="52"/>
        <end position="75"/>
    </location>
</feature>
<dbReference type="InterPro" id="IPR006694">
    <property type="entry name" value="Fatty_acid_hydroxylase"/>
</dbReference>